<dbReference type="GO" id="GO:0020037">
    <property type="term" value="F:heme binding"/>
    <property type="evidence" value="ECO:0007669"/>
    <property type="project" value="InterPro"/>
</dbReference>
<dbReference type="GO" id="GO:0009055">
    <property type="term" value="F:electron transfer activity"/>
    <property type="evidence" value="ECO:0007669"/>
    <property type="project" value="InterPro"/>
</dbReference>
<proteinExistence type="predicted"/>
<evidence type="ECO:0000256" key="4">
    <source>
        <dbReference type="PROSITE-ProRule" id="PRU00433"/>
    </source>
</evidence>
<keyword evidence="2 4" id="KW-0479">Metal-binding</keyword>
<dbReference type="AlphaFoldDB" id="A0A7C2Z499"/>
<dbReference type="SUPFAM" id="SSF46626">
    <property type="entry name" value="Cytochrome c"/>
    <property type="match status" value="1"/>
</dbReference>
<dbReference type="InterPro" id="IPR051200">
    <property type="entry name" value="Host-pathogen_enzymatic-act"/>
</dbReference>
<dbReference type="GO" id="GO:0046872">
    <property type="term" value="F:metal ion binding"/>
    <property type="evidence" value="ECO:0007669"/>
    <property type="project" value="UniProtKB-KW"/>
</dbReference>
<dbReference type="CDD" id="cd20779">
    <property type="entry name" value="8prop_hemeD1_NirS"/>
    <property type="match status" value="1"/>
</dbReference>
<evidence type="ECO:0000256" key="3">
    <source>
        <dbReference type="ARBA" id="ARBA00023004"/>
    </source>
</evidence>
<evidence type="ECO:0000256" key="2">
    <source>
        <dbReference type="ARBA" id="ARBA00022723"/>
    </source>
</evidence>
<reference evidence="6" key="1">
    <citation type="journal article" date="2020" name="mSystems">
        <title>Genome- and Community-Level Interaction Insights into Carbon Utilization and Element Cycling Functions of Hydrothermarchaeota in Hydrothermal Sediment.</title>
        <authorList>
            <person name="Zhou Z."/>
            <person name="Liu Y."/>
            <person name="Xu W."/>
            <person name="Pan J."/>
            <person name="Luo Z.H."/>
            <person name="Li M."/>
        </authorList>
    </citation>
    <scope>NUCLEOTIDE SEQUENCE [LARGE SCALE GENOMIC DNA]</scope>
    <source>
        <strain evidence="6">SpSt-132</strain>
    </source>
</reference>
<name>A0A7C2Z499_9AQUI</name>
<evidence type="ECO:0000256" key="1">
    <source>
        <dbReference type="ARBA" id="ARBA00022617"/>
    </source>
</evidence>
<feature type="domain" description="Cytochrome c" evidence="5">
    <location>
        <begin position="18"/>
        <end position="97"/>
    </location>
</feature>
<evidence type="ECO:0000259" key="5">
    <source>
        <dbReference type="PROSITE" id="PS51007"/>
    </source>
</evidence>
<dbReference type="InterPro" id="IPR009056">
    <property type="entry name" value="Cyt_c-like_dom"/>
</dbReference>
<dbReference type="InterPro" id="IPR003143">
    <property type="entry name" value="Cyt_cd1_C_sf"/>
</dbReference>
<dbReference type="Gene3D" id="1.10.760.10">
    <property type="entry name" value="Cytochrome c-like domain"/>
    <property type="match status" value="1"/>
</dbReference>
<keyword evidence="1 4" id="KW-0349">Heme</keyword>
<comment type="caution">
    <text evidence="6">The sequence shown here is derived from an EMBL/GenBank/DDBJ whole genome shotgun (WGS) entry which is preliminary data.</text>
</comment>
<dbReference type="PANTHER" id="PTHR47197:SF3">
    <property type="entry name" value="DIHYDRO-HEME D1 DEHYDROGENASE"/>
    <property type="match status" value="1"/>
</dbReference>
<sequence>MPSLAQQKEEVPPPLTKEEMKKASEIYFDRCAGCHGTLRKGATGPNLLPDKTRKMGVETLKTFITYGTPGGMPDWGRQGILSPQEIELVAKFLLHEPPPPPEMSLSEMKKYWKVYVPPEKRPKKPEHNRNWQNFMAVILRDVGKVAIIDGDTKELVNIVDTGFAVHIVRYSASGRYLYTIGRDGKATIVDLWMKKPDTVAEVKTCYDARSIDSSKYKGPKGDFLDKYAIVGCYWPPHMVILDGNTLEPLKIISTSSYTYDTNEFVREARVASIVASHHDPEWVVNIKEAGQIWLVDYSNIRAPKIAMIEAERFLHDGGWDASKRYFLVAANFRDTISIVDTKEKKLVANVKVGRIPHPGRGANIDHPKYGPIWCTGHLGDNTIQCIGTDPVKHPQYAWKVVAKFEMPGEGGGNLFIKTHPKSPHLWADRALNNDPKLQRSLFVFDKNTFKLKAQIEIPEKYAGRAVHLEYNRNGDEVWVAVWGKKDEPHKQAILVYDDKTLKLKKEITGDWVATPTGHFNVYNTMKDIY</sequence>
<dbReference type="InterPro" id="IPR011048">
    <property type="entry name" value="Haem_d1_sf"/>
</dbReference>
<dbReference type="InterPro" id="IPR036909">
    <property type="entry name" value="Cyt_c-like_dom_sf"/>
</dbReference>
<gene>
    <name evidence="6" type="ORF">ENO47_08725</name>
</gene>
<evidence type="ECO:0000313" key="6">
    <source>
        <dbReference type="EMBL" id="HEW46723.1"/>
    </source>
</evidence>
<dbReference type="EMBL" id="DSFP01000072">
    <property type="protein sequence ID" value="HEW46723.1"/>
    <property type="molecule type" value="Genomic_DNA"/>
</dbReference>
<dbReference type="PANTHER" id="PTHR47197">
    <property type="entry name" value="PROTEIN NIRF"/>
    <property type="match status" value="1"/>
</dbReference>
<dbReference type="Pfam" id="PF13442">
    <property type="entry name" value="Cytochrome_CBB3"/>
    <property type="match status" value="1"/>
</dbReference>
<dbReference type="Gene3D" id="2.140.10.20">
    <property type="entry name" value="C-terminal (heme d1) domain of cytochrome cd1-nitrite reductase"/>
    <property type="match status" value="1"/>
</dbReference>
<dbReference type="FunFam" id="2.140.10.20:FF:000001">
    <property type="entry name" value="Nitrite reductase NirS"/>
    <property type="match status" value="1"/>
</dbReference>
<protein>
    <submittedName>
        <fullName evidence="6">Nitrite reductase</fullName>
    </submittedName>
</protein>
<dbReference type="Pfam" id="PF02239">
    <property type="entry name" value="Cytochrom_D1"/>
    <property type="match status" value="1"/>
</dbReference>
<keyword evidence="3 4" id="KW-0408">Iron</keyword>
<dbReference type="PROSITE" id="PS51007">
    <property type="entry name" value="CYTC"/>
    <property type="match status" value="1"/>
</dbReference>
<organism evidence="6">
    <name type="scientific">Hydrogenobacter sp</name>
    <dbReference type="NCBI Taxonomy" id="2152829"/>
    <lineage>
        <taxon>Bacteria</taxon>
        <taxon>Pseudomonadati</taxon>
        <taxon>Aquificota</taxon>
        <taxon>Aquificia</taxon>
        <taxon>Aquificales</taxon>
        <taxon>Aquificaceae</taxon>
        <taxon>Hydrogenobacter</taxon>
    </lineage>
</organism>
<accession>A0A7C2Z499</accession>
<dbReference type="SUPFAM" id="SSF51004">
    <property type="entry name" value="C-terminal (heme d1) domain of cytochrome cd1-nitrite reductase"/>
    <property type="match status" value="1"/>
</dbReference>